<evidence type="ECO:0000313" key="6">
    <source>
        <dbReference type="Proteomes" id="UP001642484"/>
    </source>
</evidence>
<evidence type="ECO:0008006" key="7">
    <source>
        <dbReference type="Google" id="ProtNLM"/>
    </source>
</evidence>
<keyword evidence="6" id="KW-1185">Reference proteome</keyword>
<dbReference type="InterPro" id="IPR010591">
    <property type="entry name" value="ATP11"/>
</dbReference>
<evidence type="ECO:0000313" key="5">
    <source>
        <dbReference type="EMBL" id="CAK9028724.1"/>
    </source>
</evidence>
<comment type="subcellular location">
    <subcellularLocation>
        <location evidence="1">Mitochondrion</location>
    </subcellularLocation>
</comment>
<comment type="caution">
    <text evidence="5">The sequence shown here is derived from an EMBL/GenBank/DDBJ whole genome shotgun (WGS) entry which is preliminary data.</text>
</comment>
<gene>
    <name evidence="5" type="ORF">CCMP2556_LOCUS17209</name>
</gene>
<accession>A0ABP0KPB0</accession>
<organism evidence="5 6">
    <name type="scientific">Durusdinium trenchii</name>
    <dbReference type="NCBI Taxonomy" id="1381693"/>
    <lineage>
        <taxon>Eukaryota</taxon>
        <taxon>Sar</taxon>
        <taxon>Alveolata</taxon>
        <taxon>Dinophyceae</taxon>
        <taxon>Suessiales</taxon>
        <taxon>Symbiodiniaceae</taxon>
        <taxon>Durusdinium</taxon>
    </lineage>
</organism>
<reference evidence="5 6" key="1">
    <citation type="submission" date="2024-02" db="EMBL/GenBank/DDBJ databases">
        <authorList>
            <person name="Chen Y."/>
            <person name="Shah S."/>
            <person name="Dougan E. K."/>
            <person name="Thang M."/>
            <person name="Chan C."/>
        </authorList>
    </citation>
    <scope>NUCLEOTIDE SEQUENCE [LARGE SCALE GENOMIC DNA]</scope>
</reference>
<protein>
    <recommendedName>
        <fullName evidence="7">ATP synthase mitochondrial F1 complex assembly factor 1</fullName>
    </recommendedName>
</protein>
<dbReference type="PANTHER" id="PTHR13126">
    <property type="entry name" value="CHAPERONE ATP11"/>
    <property type="match status" value="1"/>
</dbReference>
<keyword evidence="4" id="KW-0496">Mitochondrion</keyword>
<evidence type="ECO:0000256" key="1">
    <source>
        <dbReference type="ARBA" id="ARBA00004173"/>
    </source>
</evidence>
<comment type="similarity">
    <text evidence="2">Belongs to the ATP11 family.</text>
</comment>
<keyword evidence="3" id="KW-0809">Transit peptide</keyword>
<name>A0ABP0KPB0_9DINO</name>
<dbReference type="Pfam" id="PF06644">
    <property type="entry name" value="ATP11"/>
    <property type="match status" value="1"/>
</dbReference>
<dbReference type="PANTHER" id="PTHR13126:SF0">
    <property type="entry name" value="ATP SYNTHASE MITOCHONDRIAL F1 COMPLEX ASSEMBLY FACTOR 1"/>
    <property type="match status" value="1"/>
</dbReference>
<dbReference type="EMBL" id="CAXAMN010009446">
    <property type="protein sequence ID" value="CAK9028724.1"/>
    <property type="molecule type" value="Genomic_DNA"/>
</dbReference>
<evidence type="ECO:0000256" key="4">
    <source>
        <dbReference type="ARBA" id="ARBA00023128"/>
    </source>
</evidence>
<proteinExistence type="inferred from homology"/>
<evidence type="ECO:0000256" key="3">
    <source>
        <dbReference type="ARBA" id="ARBA00022946"/>
    </source>
</evidence>
<sequence>MAHMNRAMCALTLRAWRCSPPGWRRAWLRLHTTGSLPGEALAPGVPGGAAKLSEIAKVPLLMKESPVRVREIWLERFQDNPVAVAGAITDKDFRSLQANAEACPMFVVPLPRGEGYANLVWQVQGDRILFKTLEGFQQNSPVIDLGVTFFTELLGTHQLVLLRGEIKSNLLSKEEAAKLVRYMREAYCDPALFSWVKRFNHSARDFDWQEFMSQARPLERWQSIS</sequence>
<dbReference type="Proteomes" id="UP001642484">
    <property type="component" value="Unassembled WGS sequence"/>
</dbReference>
<evidence type="ECO:0000256" key="2">
    <source>
        <dbReference type="ARBA" id="ARBA00009116"/>
    </source>
</evidence>